<dbReference type="AlphaFoldDB" id="A0A4W5Q764"/>
<dbReference type="InterPro" id="IPR001089">
    <property type="entry name" value="Chemokine_CXC"/>
</dbReference>
<dbReference type="PANTHER" id="PTHR12015:SF204">
    <property type="entry name" value="C-X-C MOTIF CHEMOKINE 13"/>
    <property type="match status" value="1"/>
</dbReference>
<evidence type="ECO:0000259" key="7">
    <source>
        <dbReference type="SMART" id="SM00199"/>
    </source>
</evidence>
<dbReference type="InterPro" id="IPR033899">
    <property type="entry name" value="CXC_Chemokine_domain"/>
</dbReference>
<dbReference type="GO" id="GO:0006952">
    <property type="term" value="P:defense response"/>
    <property type="evidence" value="ECO:0007669"/>
    <property type="project" value="InterPro"/>
</dbReference>
<reference evidence="9" key="1">
    <citation type="submission" date="2018-06" db="EMBL/GenBank/DDBJ databases">
        <title>Genome assembly of Danube salmon.</title>
        <authorList>
            <person name="Macqueen D.J."/>
            <person name="Gundappa M.K."/>
        </authorList>
    </citation>
    <scope>NUCLEOTIDE SEQUENCE [LARGE SCALE GENOMIC DNA]</scope>
</reference>
<evidence type="ECO:0000256" key="1">
    <source>
        <dbReference type="ARBA" id="ARBA00004613"/>
    </source>
</evidence>
<dbReference type="CDD" id="cd00273">
    <property type="entry name" value="Chemokine_CXC"/>
    <property type="match status" value="1"/>
</dbReference>
<name>A0A4W5Q764_9TELE</name>
<evidence type="ECO:0000256" key="4">
    <source>
        <dbReference type="ARBA" id="ARBA00022525"/>
    </source>
</evidence>
<dbReference type="Pfam" id="PF00048">
    <property type="entry name" value="IL8"/>
    <property type="match status" value="1"/>
</dbReference>
<dbReference type="PRINTS" id="PR00437">
    <property type="entry name" value="SMALLCYTKCXC"/>
</dbReference>
<dbReference type="GO" id="GO:0005615">
    <property type="term" value="C:extracellular space"/>
    <property type="evidence" value="ECO:0007669"/>
    <property type="project" value="UniProtKB-KW"/>
</dbReference>
<comment type="similarity">
    <text evidence="2">Belongs to the intercrine alpha (chemokine CxC) family.</text>
</comment>
<dbReference type="GO" id="GO:0008009">
    <property type="term" value="F:chemokine activity"/>
    <property type="evidence" value="ECO:0007669"/>
    <property type="project" value="InterPro"/>
</dbReference>
<evidence type="ECO:0000256" key="2">
    <source>
        <dbReference type="ARBA" id="ARBA00010665"/>
    </source>
</evidence>
<keyword evidence="4" id="KW-0964">Secreted</keyword>
<dbReference type="FunFam" id="2.40.50.40:FF:000004">
    <property type="entry name" value="C-X-C motif chemokine"/>
    <property type="match status" value="1"/>
</dbReference>
<accession>A0A4W5Q764</accession>
<dbReference type="InterPro" id="IPR036048">
    <property type="entry name" value="Interleukin_8-like_sf"/>
</dbReference>
<feature type="chain" id="PRO_5021482178" description="Chemokine interleukin-8-like domain-containing protein" evidence="6">
    <location>
        <begin position="27"/>
        <end position="91"/>
    </location>
</feature>
<organism evidence="8 9">
    <name type="scientific">Hucho hucho</name>
    <name type="common">huchen</name>
    <dbReference type="NCBI Taxonomy" id="62062"/>
    <lineage>
        <taxon>Eukaryota</taxon>
        <taxon>Metazoa</taxon>
        <taxon>Chordata</taxon>
        <taxon>Craniata</taxon>
        <taxon>Vertebrata</taxon>
        <taxon>Euteleostomi</taxon>
        <taxon>Actinopterygii</taxon>
        <taxon>Neopterygii</taxon>
        <taxon>Teleostei</taxon>
        <taxon>Protacanthopterygii</taxon>
        <taxon>Salmoniformes</taxon>
        <taxon>Salmonidae</taxon>
        <taxon>Salmoninae</taxon>
        <taxon>Hucho</taxon>
    </lineage>
</organism>
<evidence type="ECO:0000256" key="6">
    <source>
        <dbReference type="SAM" id="SignalP"/>
    </source>
</evidence>
<dbReference type="Ensembl" id="ENSHHUT00000070627.1">
    <property type="protein sequence ID" value="ENSHHUP00000068334.1"/>
    <property type="gene ID" value="ENSHHUG00000040216.1"/>
</dbReference>
<dbReference type="InterPro" id="IPR001811">
    <property type="entry name" value="Chemokine_IL8-like_dom"/>
</dbReference>
<protein>
    <recommendedName>
        <fullName evidence="7">Chemokine interleukin-8-like domain-containing protein</fullName>
    </recommendedName>
</protein>
<keyword evidence="6" id="KW-0732">Signal</keyword>
<proteinExistence type="inferred from homology"/>
<keyword evidence="9" id="KW-1185">Reference proteome</keyword>
<dbReference type="PANTHER" id="PTHR12015">
    <property type="entry name" value="SMALL INDUCIBLE CYTOKINE A"/>
    <property type="match status" value="1"/>
</dbReference>
<dbReference type="GO" id="GO:0042056">
    <property type="term" value="F:chemoattractant activity"/>
    <property type="evidence" value="ECO:0007669"/>
    <property type="project" value="UniProtKB-ARBA"/>
</dbReference>
<reference evidence="8" key="2">
    <citation type="submission" date="2025-08" db="UniProtKB">
        <authorList>
            <consortium name="Ensembl"/>
        </authorList>
    </citation>
    <scope>IDENTIFICATION</scope>
</reference>
<comment type="subcellular location">
    <subcellularLocation>
        <location evidence="1">Secreted</location>
    </subcellularLocation>
</comment>
<evidence type="ECO:0000313" key="9">
    <source>
        <dbReference type="Proteomes" id="UP000314982"/>
    </source>
</evidence>
<dbReference type="Gene3D" id="2.40.50.40">
    <property type="match status" value="1"/>
</dbReference>
<dbReference type="SMART" id="SM00199">
    <property type="entry name" value="SCY"/>
    <property type="match status" value="1"/>
</dbReference>
<comment type="function">
    <text evidence="5">Ligand for cxcr3.2. Chemotactic for macrophages.</text>
</comment>
<feature type="signal peptide" evidence="6">
    <location>
        <begin position="1"/>
        <end position="26"/>
    </location>
</feature>
<feature type="domain" description="Chemokine interleukin-8-like" evidence="7">
    <location>
        <begin position="28"/>
        <end position="89"/>
    </location>
</feature>
<dbReference type="SUPFAM" id="SSF54117">
    <property type="entry name" value="Interleukin 8-like chemokines"/>
    <property type="match status" value="1"/>
</dbReference>
<dbReference type="Proteomes" id="UP000314982">
    <property type="component" value="Unassembled WGS sequence"/>
</dbReference>
<dbReference type="GO" id="GO:0006955">
    <property type="term" value="P:immune response"/>
    <property type="evidence" value="ECO:0007669"/>
    <property type="project" value="InterPro"/>
</dbReference>
<dbReference type="PRINTS" id="PR00436">
    <property type="entry name" value="INTERLEUKIN8"/>
</dbReference>
<evidence type="ECO:0000256" key="5">
    <source>
        <dbReference type="ARBA" id="ARBA00054901"/>
    </source>
</evidence>
<dbReference type="GeneTree" id="ENSGT01000000214878"/>
<evidence type="ECO:0000313" key="8">
    <source>
        <dbReference type="Ensembl" id="ENSHHUP00000068334.1"/>
    </source>
</evidence>
<evidence type="ECO:0000256" key="3">
    <source>
        <dbReference type="ARBA" id="ARBA00022514"/>
    </source>
</evidence>
<reference evidence="8" key="3">
    <citation type="submission" date="2025-09" db="UniProtKB">
        <authorList>
            <consortium name="Ensembl"/>
        </authorList>
    </citation>
    <scope>IDENTIFICATION</scope>
</reference>
<keyword evidence="3" id="KW-0202">Cytokine</keyword>
<sequence>MKTASLVLPIMIFLFIPAALPMGGFAPRLKCRCIRTSSAFISPVWFHKMEILPPGAHCSRIEIIITKKDKTIVCVNPEARWINKVIDRLQR</sequence>
<dbReference type="InterPro" id="IPR039809">
    <property type="entry name" value="Chemokine_b/g/d"/>
</dbReference>